<dbReference type="Pfam" id="PF07804">
    <property type="entry name" value="HipA_C"/>
    <property type="match status" value="1"/>
</dbReference>
<keyword evidence="3" id="KW-0418">Kinase</keyword>
<sequence length="438" mass="48109">MGRKAKSVPLAVHVNGRRVGTLTRDADGATSFAYHPDWLSWQHRFRLSLSLPLTDERQRGPAVLAVFDNLLPDSEALRRSLAERMGAGGADPHSLLAAIGRDCVGAMQFLPEGEDPGPAFPNDSLSLDEGQIGRMLRDLDRHPLGLERDQPFRISVAGAQEKTALLWDNGWRLPLGMTATTHILKTRMGQLQNGIDMSTSLENELLCLNLARAFGFDVPEARIVDFDGTEALVVERFDRRLSEGRRLRLPQEDLCQALGVASTRKYEQDGGPGIVDCLRLLAGSVDSLQDRETFLAAQIFFWMIGATDGHAKNFSIFLGPGGYRMTPLYDILSAEPARASGHIRQQQMQMAMAVTGASRHYRLSQIHPRHFVQTAQAAGLGQTVIDAAFARLTALSPAVFDEIESALPDGFPDAVRLPILEAARHRFGVLRGFVGEKI</sequence>
<evidence type="ECO:0000256" key="1">
    <source>
        <dbReference type="ARBA" id="ARBA00010164"/>
    </source>
</evidence>
<dbReference type="Proteomes" id="UP000449846">
    <property type="component" value="Unassembled WGS sequence"/>
</dbReference>
<accession>A0A844HPI3</accession>
<dbReference type="PANTHER" id="PTHR37419">
    <property type="entry name" value="SERINE/THREONINE-PROTEIN KINASE TOXIN HIPA"/>
    <property type="match status" value="1"/>
</dbReference>
<name>A0A844HPI3_9RHOB</name>
<organism evidence="6 7">
    <name type="scientific">Paracoccus litorisediminis</name>
    <dbReference type="NCBI Taxonomy" id="2006130"/>
    <lineage>
        <taxon>Bacteria</taxon>
        <taxon>Pseudomonadati</taxon>
        <taxon>Pseudomonadota</taxon>
        <taxon>Alphaproteobacteria</taxon>
        <taxon>Rhodobacterales</taxon>
        <taxon>Paracoccaceae</taxon>
        <taxon>Paracoccus</taxon>
    </lineage>
</organism>
<comment type="similarity">
    <text evidence="1">Belongs to the HipA Ser/Thr kinase family.</text>
</comment>
<evidence type="ECO:0000259" key="4">
    <source>
        <dbReference type="Pfam" id="PF07804"/>
    </source>
</evidence>
<evidence type="ECO:0000256" key="2">
    <source>
        <dbReference type="ARBA" id="ARBA00022679"/>
    </source>
</evidence>
<dbReference type="AlphaFoldDB" id="A0A844HPI3"/>
<dbReference type="Pfam" id="PF13657">
    <property type="entry name" value="Couple_hipA"/>
    <property type="match status" value="1"/>
</dbReference>
<comment type="caution">
    <text evidence="6">The sequence shown here is derived from an EMBL/GenBank/DDBJ whole genome shotgun (WGS) entry which is preliminary data.</text>
</comment>
<evidence type="ECO:0000313" key="7">
    <source>
        <dbReference type="Proteomes" id="UP000449846"/>
    </source>
</evidence>
<dbReference type="EMBL" id="WMIG01000020">
    <property type="protein sequence ID" value="MTH61766.1"/>
    <property type="molecule type" value="Genomic_DNA"/>
</dbReference>
<dbReference type="OrthoDB" id="9805913at2"/>
<dbReference type="PANTHER" id="PTHR37419:SF1">
    <property type="entry name" value="SERINE_THREONINE-PROTEIN KINASE TOXIN HIPA"/>
    <property type="match status" value="1"/>
</dbReference>
<evidence type="ECO:0000259" key="5">
    <source>
        <dbReference type="Pfam" id="PF13657"/>
    </source>
</evidence>
<keyword evidence="7" id="KW-1185">Reference proteome</keyword>
<keyword evidence="2" id="KW-0808">Transferase</keyword>
<dbReference type="InterPro" id="IPR012893">
    <property type="entry name" value="HipA-like_C"/>
</dbReference>
<evidence type="ECO:0000313" key="6">
    <source>
        <dbReference type="EMBL" id="MTH61766.1"/>
    </source>
</evidence>
<feature type="domain" description="HipA N-terminal subdomain 1" evidence="5">
    <location>
        <begin position="10"/>
        <end position="109"/>
    </location>
</feature>
<dbReference type="GO" id="GO:0004674">
    <property type="term" value="F:protein serine/threonine kinase activity"/>
    <property type="evidence" value="ECO:0007669"/>
    <property type="project" value="TreeGrafter"/>
</dbReference>
<dbReference type="InterPro" id="IPR017508">
    <property type="entry name" value="HipA_N1"/>
</dbReference>
<dbReference type="NCBIfam" id="TIGR03071">
    <property type="entry name" value="couple_hipA"/>
    <property type="match status" value="1"/>
</dbReference>
<gene>
    <name evidence="6" type="ORF">GL300_21410</name>
</gene>
<proteinExistence type="inferred from homology"/>
<dbReference type="RefSeq" id="WP_155041720.1">
    <property type="nucleotide sequence ID" value="NZ_JBHGCD010000023.1"/>
</dbReference>
<dbReference type="InterPro" id="IPR052028">
    <property type="entry name" value="HipA_Ser/Thr_kinase"/>
</dbReference>
<dbReference type="GO" id="GO:0005829">
    <property type="term" value="C:cytosol"/>
    <property type="evidence" value="ECO:0007669"/>
    <property type="project" value="TreeGrafter"/>
</dbReference>
<evidence type="ECO:0000256" key="3">
    <source>
        <dbReference type="ARBA" id="ARBA00022777"/>
    </source>
</evidence>
<feature type="domain" description="HipA-like C-terminal" evidence="4">
    <location>
        <begin position="154"/>
        <end position="392"/>
    </location>
</feature>
<reference evidence="6 7" key="1">
    <citation type="submission" date="2019-11" db="EMBL/GenBank/DDBJ databases">
        <authorList>
            <person name="Dong K."/>
        </authorList>
    </citation>
    <scope>NUCLEOTIDE SEQUENCE [LARGE SCALE GENOMIC DNA]</scope>
    <source>
        <strain evidence="6 7">NBRC 112902</strain>
    </source>
</reference>
<protein>
    <submittedName>
        <fullName evidence="6">Type II toxin-antitoxin system HipA family toxin</fullName>
    </submittedName>
</protein>